<name>A0A254TIT3_9BURK</name>
<evidence type="ECO:0000313" key="2">
    <source>
        <dbReference type="Proteomes" id="UP000197535"/>
    </source>
</evidence>
<dbReference type="RefSeq" id="WP_088709365.1">
    <property type="nucleotide sequence ID" value="NZ_LSTO01000001.1"/>
</dbReference>
<protein>
    <submittedName>
        <fullName evidence="1">Uncharacterized protein</fullName>
    </submittedName>
</protein>
<dbReference type="EMBL" id="LSTO01000001">
    <property type="protein sequence ID" value="OWW22550.1"/>
    <property type="molecule type" value="Genomic_DNA"/>
</dbReference>
<evidence type="ECO:0000313" key="1">
    <source>
        <dbReference type="EMBL" id="OWW22550.1"/>
    </source>
</evidence>
<proteinExistence type="predicted"/>
<dbReference type="Proteomes" id="UP000197535">
    <property type="component" value="Unassembled WGS sequence"/>
</dbReference>
<gene>
    <name evidence="1" type="ORF">AYR66_26645</name>
</gene>
<accession>A0A254TIT3</accession>
<sequence length="60" mass="6941">MNLNQIKADLLILARQQDEPLHVREIAKESLEAIEYLERELDKAQENKVASRPLGASERR</sequence>
<keyword evidence="2" id="KW-1185">Reference proteome</keyword>
<comment type="caution">
    <text evidence="1">The sequence shown here is derived from an EMBL/GenBank/DDBJ whole genome shotgun (WGS) entry which is preliminary data.</text>
</comment>
<reference evidence="1 2" key="1">
    <citation type="submission" date="2016-02" db="EMBL/GenBank/DDBJ databases">
        <authorList>
            <person name="Wen L."/>
            <person name="He K."/>
            <person name="Yang H."/>
        </authorList>
    </citation>
    <scope>NUCLEOTIDE SEQUENCE [LARGE SCALE GENOMIC DNA]</scope>
    <source>
        <strain evidence="1 2">TSA40</strain>
    </source>
</reference>
<organism evidence="1 2">
    <name type="scientific">Noviherbaspirillum denitrificans</name>
    <dbReference type="NCBI Taxonomy" id="1968433"/>
    <lineage>
        <taxon>Bacteria</taxon>
        <taxon>Pseudomonadati</taxon>
        <taxon>Pseudomonadota</taxon>
        <taxon>Betaproteobacteria</taxon>
        <taxon>Burkholderiales</taxon>
        <taxon>Oxalobacteraceae</taxon>
        <taxon>Noviherbaspirillum</taxon>
    </lineage>
</organism>
<dbReference type="AlphaFoldDB" id="A0A254TIT3"/>